<evidence type="ECO:0000313" key="2">
    <source>
        <dbReference type="Proteomes" id="UP000178690"/>
    </source>
</evidence>
<dbReference type="Proteomes" id="UP000178690">
    <property type="component" value="Unassembled WGS sequence"/>
</dbReference>
<sequence>MAAAKPRPSDFSPIPVNEFLTRTGIDLARIPGCEHVELIVSPRDIARVEDIALMRNEYRNQLLESVGLAENRGQQLYRDRAIHQLLIDPRDLVLGQRYVYRPNYVSIVEELRDLFEGFGVRGGFTQFFACRIVGQDHEGHRVLAHFLPPILERHGARLILMDGVHRNYLARQAGVSIECLVVDNVVAAFPCSTRRWETIAVTDVKPPNIEDRYFDLDRGLFRDVKYIGIDG</sequence>
<proteinExistence type="predicted"/>
<evidence type="ECO:0000313" key="1">
    <source>
        <dbReference type="EMBL" id="OHA49122.1"/>
    </source>
</evidence>
<gene>
    <name evidence="1" type="ORF">A2682_03750</name>
</gene>
<name>A0A1G2PNE6_TERXR</name>
<dbReference type="AlphaFoldDB" id="A0A1G2PNE6"/>
<reference evidence="1 2" key="1">
    <citation type="journal article" date="2016" name="Nat. Commun.">
        <title>Thousands of microbial genomes shed light on interconnected biogeochemical processes in an aquifer system.</title>
        <authorList>
            <person name="Anantharaman K."/>
            <person name="Brown C.T."/>
            <person name="Hug L.A."/>
            <person name="Sharon I."/>
            <person name="Castelle C.J."/>
            <person name="Probst A.J."/>
            <person name="Thomas B.C."/>
            <person name="Singh A."/>
            <person name="Wilkins M.J."/>
            <person name="Karaoz U."/>
            <person name="Brodie E.L."/>
            <person name="Williams K.H."/>
            <person name="Hubbard S.S."/>
            <person name="Banfield J.F."/>
        </authorList>
    </citation>
    <scope>NUCLEOTIDE SEQUENCE [LARGE SCALE GENOMIC DNA]</scope>
    <source>
        <strain evidence="2">RIFCSPHIGHO2_01_FULL_58_15</strain>
    </source>
</reference>
<protein>
    <submittedName>
        <fullName evidence="1">Uncharacterized protein</fullName>
    </submittedName>
</protein>
<dbReference type="EMBL" id="MHST01000013">
    <property type="protein sequence ID" value="OHA49122.1"/>
    <property type="molecule type" value="Genomic_DNA"/>
</dbReference>
<dbReference type="STRING" id="1802363.A2682_03750"/>
<comment type="caution">
    <text evidence="1">The sequence shown here is derived from an EMBL/GenBank/DDBJ whole genome shotgun (WGS) entry which is preliminary data.</text>
</comment>
<accession>A0A1G2PNE6</accession>
<organism evidence="1 2">
    <name type="scientific">Terrybacteria sp. (strain RIFCSPHIGHO2_01_FULL_58_15)</name>
    <dbReference type="NCBI Taxonomy" id="1802363"/>
    <lineage>
        <taxon>Bacteria</taxon>
        <taxon>Candidatus Terryibacteriota</taxon>
    </lineage>
</organism>